<name>A0A848GWC3_9BACT</name>
<dbReference type="EMBL" id="JABBGC010000003">
    <property type="protein sequence ID" value="NML40973.1"/>
    <property type="molecule type" value="Genomic_DNA"/>
</dbReference>
<dbReference type="Pfam" id="PF16407">
    <property type="entry name" value="PKD_2"/>
    <property type="match status" value="1"/>
</dbReference>
<dbReference type="InterPro" id="IPR032183">
    <property type="entry name" value="PKD-like"/>
</dbReference>
<dbReference type="AlphaFoldDB" id="A0A848GWC3"/>
<gene>
    <name evidence="1" type="ORF">HHL17_27505</name>
</gene>
<keyword evidence="2" id="KW-1185">Reference proteome</keyword>
<organism evidence="1 2">
    <name type="scientific">Chitinophaga fulva</name>
    <dbReference type="NCBI Taxonomy" id="2728842"/>
    <lineage>
        <taxon>Bacteria</taxon>
        <taxon>Pseudomonadati</taxon>
        <taxon>Bacteroidota</taxon>
        <taxon>Chitinophagia</taxon>
        <taxon>Chitinophagales</taxon>
        <taxon>Chitinophagaceae</taxon>
        <taxon>Chitinophaga</taxon>
    </lineage>
</organism>
<comment type="caution">
    <text evidence="1">The sequence shown here is derived from an EMBL/GenBank/DDBJ whole genome shotgun (WGS) entry which is preliminary data.</text>
</comment>
<reference evidence="1 2" key="1">
    <citation type="submission" date="2020-04" db="EMBL/GenBank/DDBJ databases">
        <title>Chitinophaga sp. G-6-1-13 sp. nov., isolated from soil.</title>
        <authorList>
            <person name="Dahal R.H."/>
            <person name="Chaudhary D.K."/>
        </authorList>
    </citation>
    <scope>NUCLEOTIDE SEQUENCE [LARGE SCALE GENOMIC DNA]</scope>
    <source>
        <strain evidence="1 2">G-6-1-13</strain>
    </source>
</reference>
<dbReference type="Proteomes" id="UP000583266">
    <property type="component" value="Unassembled WGS sequence"/>
</dbReference>
<proteinExistence type="predicted"/>
<protein>
    <recommendedName>
        <fullName evidence="3">PKD-like family protein</fullName>
    </recommendedName>
</protein>
<evidence type="ECO:0000313" key="1">
    <source>
        <dbReference type="EMBL" id="NML40973.1"/>
    </source>
</evidence>
<sequence length="478" mass="53745">MYKYILGILSVMVLAGCYKDKGNYTYHELNAVTISGIDSSYSLLQGTRLQIKPVLAFTKDASGDTSKYSYEWLAIAKVGNTPIGDRYDLATTRNLDINITLPPSKDYAMYYRVTDKATGVTFKYVFNLTVSIVISRGLLILSDVNGKARLDMLSEYPTKYTMYTDVLGMLGSTVPHDGASVDMAVVSTGYYISTTAGTHKLNTNTFGWLPTYNISYEFQSKMPENMVAQRLLTTFGGTLCYADGNLYVYNQAYQVRYNLPVNYLAQSKEYFKVSRHIGFNNRNMIPIILYDETNHRFIRYSPPNSECTLMPDGTIFNYQDPTKDMLYMTWNTYNNGMLFALLQDRATKKVYLARVNVSADVLRQNSYDEMIATDIEKATQMAVDPVNGYIFYSVGGKLYEYDPSLKSAKLMLDKPGAEITMLNNASDGLVVGFYQLSGPAETSGSWEKYTVPPVNAPLQLKESYQGFGRIVSWITKSS</sequence>
<evidence type="ECO:0008006" key="3">
    <source>
        <dbReference type="Google" id="ProtNLM"/>
    </source>
</evidence>
<dbReference type="PROSITE" id="PS51257">
    <property type="entry name" value="PROKAR_LIPOPROTEIN"/>
    <property type="match status" value="1"/>
</dbReference>
<evidence type="ECO:0000313" key="2">
    <source>
        <dbReference type="Proteomes" id="UP000583266"/>
    </source>
</evidence>
<dbReference type="RefSeq" id="WP_169228038.1">
    <property type="nucleotide sequence ID" value="NZ_JABBGC010000003.1"/>
</dbReference>
<accession>A0A848GWC3</accession>